<comment type="catalytic activity">
    <reaction evidence="1">
        <text>ATP-independent breakage of single-stranded DNA, followed by passage and rejoining.</text>
        <dbReference type="EC" id="5.6.2.1"/>
    </reaction>
</comment>
<evidence type="ECO:0000259" key="13">
    <source>
        <dbReference type="PROSITE" id="PS50880"/>
    </source>
</evidence>
<dbReference type="SMART" id="SM00493">
    <property type="entry name" value="TOPRIM"/>
    <property type="match status" value="1"/>
</dbReference>
<evidence type="ECO:0000256" key="6">
    <source>
        <dbReference type="ARBA" id="ARBA00023029"/>
    </source>
</evidence>
<dbReference type="CDD" id="cd03362">
    <property type="entry name" value="TOPRIM_TopoIA_TopoIII"/>
    <property type="match status" value="1"/>
</dbReference>
<dbReference type="InterPro" id="IPR013497">
    <property type="entry name" value="Topo_IA_cen"/>
</dbReference>
<dbReference type="InterPro" id="IPR006171">
    <property type="entry name" value="TOPRIM_dom"/>
</dbReference>
<dbReference type="InterPro" id="IPR034144">
    <property type="entry name" value="TOPRIM_TopoIII"/>
</dbReference>
<reference evidence="15" key="1">
    <citation type="submission" date="2024-06" db="EMBL/GenBank/DDBJ databases">
        <authorList>
            <person name="Fan A."/>
            <person name="Zhang F.Y."/>
            <person name="Zhang L."/>
        </authorList>
    </citation>
    <scope>NUCLEOTIDE SEQUENCE</scope>
    <source>
        <strain evidence="15">Y61</strain>
    </source>
</reference>
<dbReference type="InterPro" id="IPR023405">
    <property type="entry name" value="Topo_IA_core_domain"/>
</dbReference>
<keyword evidence="5" id="KW-0460">Magnesium</keyword>
<keyword evidence="8" id="KW-0413">Isomerase</keyword>
<proteinExistence type="inferred from homology"/>
<evidence type="ECO:0000256" key="3">
    <source>
        <dbReference type="ARBA" id="ARBA00012891"/>
    </source>
</evidence>
<dbReference type="PROSITE" id="PS52039">
    <property type="entry name" value="TOPO_IA_2"/>
    <property type="match status" value="1"/>
</dbReference>
<evidence type="ECO:0000256" key="10">
    <source>
        <dbReference type="ARBA" id="ARBA00031985"/>
    </source>
</evidence>
<dbReference type="Gene3D" id="1.10.460.10">
    <property type="entry name" value="Topoisomerase I, domain 2"/>
    <property type="match status" value="1"/>
</dbReference>
<dbReference type="InterPro" id="IPR013824">
    <property type="entry name" value="Topo_IA_cen_sub1"/>
</dbReference>
<dbReference type="NCBIfam" id="NF005829">
    <property type="entry name" value="PRK07726.1"/>
    <property type="match status" value="1"/>
</dbReference>
<sequence length="700" mass="80763">MKTLILAEKPSVARDMARVLKCQRVNKHFIEGDRYLVTWALGHLIELKMPEEYDIRYKTWRLEDLPVIPKKMETKPIRQTSAQFHAIKKLSGRADLKDLVIATDAGREGELVARWIIEKIHWRKPVRRLWISSQTDKAIHEGFRNLKPAEAYNNLYKSAVCRSEADWLIGLNISRALTTKYNDSLSAGRVQTPTLSMIIHQEKKIKAFHPQPFWTISAAVGSFTATWQNGSQTRILNQDRANKIIQKLSGKKATVRHVMTKKKTERQPLLYDLTELQRDANRKFGYSARKTLNILQVLYERYKIVTYPRTDSRYLTKDIEPTMRERLKAILSAYSGEVRPILHKKNTHVRASFVFNDRKVGDHHALIPTEEPVFIQDLSEDEVHVYDLIIRRFLSIFYPERTYMQMRAELSSCGETLVINQTLETDPGFTVLSHNHRNEVNQPADTLKQGDELPVLDLLIHHKMTEPPARLSEADLLTKMEKFGLGTPATRADIIEKLIQSESIRRESGGRLAPTSKGQQLIQLVNPDLKSPDLTARWERELENIARGSGNPDHFMKEIRNQTKQLVQEVRTSDNTYKIQNLTKKKCPQCGSPMKESRARDGGRILICINRACHYRKRMDPKLSNHRCPHCHKKMEIHKGKAGAYFQCRTCGIVEKAENIGKKINKRETRRLMNKINNKNGSFSNSLEDALKAAMKKEQE</sequence>
<dbReference type="EMBL" id="CP159510">
    <property type="protein sequence ID" value="XCJ18410.1"/>
    <property type="molecule type" value="Genomic_DNA"/>
</dbReference>
<organism evidence="15">
    <name type="scientific">Sporolactobacillus sp. Y61</name>
    <dbReference type="NCBI Taxonomy" id="3160863"/>
    <lineage>
        <taxon>Bacteria</taxon>
        <taxon>Bacillati</taxon>
        <taxon>Bacillota</taxon>
        <taxon>Bacilli</taxon>
        <taxon>Bacillales</taxon>
        <taxon>Sporolactobacillaceae</taxon>
        <taxon>Sporolactobacillus</taxon>
    </lineage>
</organism>
<evidence type="ECO:0000256" key="12">
    <source>
        <dbReference type="ARBA" id="ARBA00032877"/>
    </source>
</evidence>
<evidence type="ECO:0000256" key="5">
    <source>
        <dbReference type="ARBA" id="ARBA00022842"/>
    </source>
</evidence>
<dbReference type="Pfam" id="PF01131">
    <property type="entry name" value="Topoisom_bac"/>
    <property type="match status" value="1"/>
</dbReference>
<dbReference type="GO" id="GO:0006265">
    <property type="term" value="P:DNA topological change"/>
    <property type="evidence" value="ECO:0007669"/>
    <property type="project" value="InterPro"/>
</dbReference>
<dbReference type="InterPro" id="IPR003601">
    <property type="entry name" value="Topo_IA_2"/>
</dbReference>
<dbReference type="InterPro" id="IPR003602">
    <property type="entry name" value="Topo_IA_DNA-bd_dom"/>
</dbReference>
<protein>
    <recommendedName>
        <fullName evidence="3">DNA topoisomerase</fullName>
        <ecNumber evidence="3">5.6.2.1</ecNumber>
    </recommendedName>
    <alternativeName>
        <fullName evidence="12">Omega-protein</fullName>
    </alternativeName>
    <alternativeName>
        <fullName evidence="11">Relaxing enzyme</fullName>
    </alternativeName>
    <alternativeName>
        <fullName evidence="9">Swivelase</fullName>
    </alternativeName>
    <alternativeName>
        <fullName evidence="10">Untwisting enzyme</fullName>
    </alternativeName>
</protein>
<evidence type="ECO:0000256" key="4">
    <source>
        <dbReference type="ARBA" id="ARBA00022723"/>
    </source>
</evidence>
<dbReference type="Gene3D" id="2.70.20.10">
    <property type="entry name" value="Topoisomerase I, domain 3"/>
    <property type="match status" value="1"/>
</dbReference>
<dbReference type="GO" id="GO:0003917">
    <property type="term" value="F:DNA topoisomerase type I (single strand cut, ATP-independent) activity"/>
    <property type="evidence" value="ECO:0007669"/>
    <property type="project" value="UniProtKB-EC"/>
</dbReference>
<dbReference type="GO" id="GO:0006281">
    <property type="term" value="P:DNA repair"/>
    <property type="evidence" value="ECO:0007669"/>
    <property type="project" value="TreeGrafter"/>
</dbReference>
<evidence type="ECO:0000256" key="8">
    <source>
        <dbReference type="ARBA" id="ARBA00023235"/>
    </source>
</evidence>
<evidence type="ECO:0000256" key="9">
    <source>
        <dbReference type="ARBA" id="ARBA00030003"/>
    </source>
</evidence>
<dbReference type="Gene3D" id="1.10.290.10">
    <property type="entry name" value="Topoisomerase I, domain 4"/>
    <property type="match status" value="1"/>
</dbReference>
<dbReference type="InterPro" id="IPR013825">
    <property type="entry name" value="Topo_IA_cen_sub2"/>
</dbReference>
<feature type="domain" description="Topo IA-type catalytic" evidence="14">
    <location>
        <begin position="152"/>
        <end position="567"/>
    </location>
</feature>
<dbReference type="PANTHER" id="PTHR11390">
    <property type="entry name" value="PROKARYOTIC DNA TOPOISOMERASE"/>
    <property type="match status" value="1"/>
</dbReference>
<dbReference type="GO" id="GO:0043597">
    <property type="term" value="C:cytoplasmic replication fork"/>
    <property type="evidence" value="ECO:0007669"/>
    <property type="project" value="TreeGrafter"/>
</dbReference>
<dbReference type="PRINTS" id="PR00417">
    <property type="entry name" value="PRTPISMRASEI"/>
</dbReference>
<dbReference type="PROSITE" id="PS00396">
    <property type="entry name" value="TOPO_IA_1"/>
    <property type="match status" value="1"/>
</dbReference>
<evidence type="ECO:0000256" key="7">
    <source>
        <dbReference type="ARBA" id="ARBA00023125"/>
    </source>
</evidence>
<dbReference type="GO" id="GO:0046872">
    <property type="term" value="F:metal ion binding"/>
    <property type="evidence" value="ECO:0007669"/>
    <property type="project" value="UniProtKB-KW"/>
</dbReference>
<evidence type="ECO:0000256" key="11">
    <source>
        <dbReference type="ARBA" id="ARBA00032235"/>
    </source>
</evidence>
<evidence type="ECO:0000256" key="2">
    <source>
        <dbReference type="ARBA" id="ARBA00009446"/>
    </source>
</evidence>
<dbReference type="InterPro" id="IPR005738">
    <property type="entry name" value="TopoIII"/>
</dbReference>
<comment type="similarity">
    <text evidence="2">Belongs to the type IA topoisomerase family.</text>
</comment>
<accession>A0AAU8IJH8</accession>
<evidence type="ECO:0000313" key="15">
    <source>
        <dbReference type="EMBL" id="XCJ18410.1"/>
    </source>
</evidence>
<dbReference type="SUPFAM" id="SSF56712">
    <property type="entry name" value="Prokaryotic type I DNA topoisomerase"/>
    <property type="match status" value="1"/>
</dbReference>
<name>A0AAU8IJH8_9BACL</name>
<keyword evidence="6" id="KW-0799">Topoisomerase</keyword>
<keyword evidence="7" id="KW-0238">DNA-binding</keyword>
<dbReference type="SMART" id="SM00437">
    <property type="entry name" value="TOP1Ac"/>
    <property type="match status" value="1"/>
</dbReference>
<dbReference type="GO" id="GO:0006310">
    <property type="term" value="P:DNA recombination"/>
    <property type="evidence" value="ECO:0007669"/>
    <property type="project" value="TreeGrafter"/>
</dbReference>
<dbReference type="InterPro" id="IPR023406">
    <property type="entry name" value="Topo_IA_AS"/>
</dbReference>
<feature type="domain" description="Toprim" evidence="13">
    <location>
        <begin position="2"/>
        <end position="133"/>
    </location>
</feature>
<keyword evidence="4" id="KW-0479">Metal-binding</keyword>
<dbReference type="CDD" id="cd00186">
    <property type="entry name" value="TOP1Ac"/>
    <property type="match status" value="1"/>
</dbReference>
<dbReference type="PROSITE" id="PS50880">
    <property type="entry name" value="TOPRIM"/>
    <property type="match status" value="1"/>
</dbReference>
<dbReference type="GO" id="GO:0003677">
    <property type="term" value="F:DNA binding"/>
    <property type="evidence" value="ECO:0007669"/>
    <property type="project" value="UniProtKB-KW"/>
</dbReference>
<dbReference type="PANTHER" id="PTHR11390:SF21">
    <property type="entry name" value="DNA TOPOISOMERASE 3-ALPHA"/>
    <property type="match status" value="1"/>
</dbReference>
<evidence type="ECO:0000259" key="14">
    <source>
        <dbReference type="PROSITE" id="PS52039"/>
    </source>
</evidence>
<dbReference type="NCBIfam" id="TIGR01056">
    <property type="entry name" value="topB"/>
    <property type="match status" value="1"/>
</dbReference>
<dbReference type="InterPro" id="IPR013826">
    <property type="entry name" value="Topo_IA_cen_sub3"/>
</dbReference>
<dbReference type="AlphaFoldDB" id="A0AAU8IJH8"/>
<dbReference type="Pfam" id="PF01751">
    <property type="entry name" value="Toprim"/>
    <property type="match status" value="1"/>
</dbReference>
<dbReference type="EC" id="5.6.2.1" evidence="3"/>
<evidence type="ECO:0000256" key="1">
    <source>
        <dbReference type="ARBA" id="ARBA00000213"/>
    </source>
</evidence>
<dbReference type="Gene3D" id="3.40.50.140">
    <property type="match status" value="1"/>
</dbReference>
<dbReference type="SMART" id="SM00436">
    <property type="entry name" value="TOP1Bc"/>
    <property type="match status" value="1"/>
</dbReference>
<dbReference type="InterPro" id="IPR000380">
    <property type="entry name" value="Topo_IA"/>
</dbReference>
<gene>
    <name evidence="15" type="ORF">ABNN70_11970</name>
</gene>
<dbReference type="RefSeq" id="WP_353949431.1">
    <property type="nucleotide sequence ID" value="NZ_CP159510.1"/>
</dbReference>